<protein>
    <submittedName>
        <fullName evidence="2">Uncharacterized protein</fullName>
    </submittedName>
</protein>
<feature type="region of interest" description="Disordered" evidence="1">
    <location>
        <begin position="90"/>
        <end position="278"/>
    </location>
</feature>
<sequence length="278" mass="29705">MSEILDFPPGSVTSVCGPCYCINLVEVKIKKIKCDECQGLLLTDMLVSDSESASSGSDNEDGPSADLLTTLKSGAELLHIIREGKVLPDIESDDDLQSDDYNDIVQNSWPDRDVTNSPHNSRFEQLQRDQSRNEAKNLRANAQEKPTTTSSANVKKNCVNDKLKGGVRGSAPSAGPARTSLYKSPIDAMDNDSDSDEMPALMGDSTDDSDSDVPSDLPELLDDSSSDEADIVNRFNANDKPAYARRTTPIVPDVDIDSDGGDSDGPPGLLSGSSSDSS</sequence>
<name>A0A0L0G5A5_9EUKA</name>
<dbReference type="EMBL" id="KQ241779">
    <property type="protein sequence ID" value="KNC84222.1"/>
    <property type="molecule type" value="Genomic_DNA"/>
</dbReference>
<feature type="compositionally biased region" description="Polar residues" evidence="1">
    <location>
        <begin position="104"/>
        <end position="120"/>
    </location>
</feature>
<feature type="compositionally biased region" description="Acidic residues" evidence="1">
    <location>
        <begin position="205"/>
        <end position="230"/>
    </location>
</feature>
<organism evidence="2 3">
    <name type="scientific">Sphaeroforma arctica JP610</name>
    <dbReference type="NCBI Taxonomy" id="667725"/>
    <lineage>
        <taxon>Eukaryota</taxon>
        <taxon>Ichthyosporea</taxon>
        <taxon>Ichthyophonida</taxon>
        <taxon>Sphaeroforma</taxon>
    </lineage>
</organism>
<reference evidence="2 3" key="1">
    <citation type="submission" date="2011-02" db="EMBL/GenBank/DDBJ databases">
        <title>The Genome Sequence of Sphaeroforma arctica JP610.</title>
        <authorList>
            <consortium name="The Broad Institute Genome Sequencing Platform"/>
            <person name="Russ C."/>
            <person name="Cuomo C."/>
            <person name="Young S.K."/>
            <person name="Zeng Q."/>
            <person name="Gargeya S."/>
            <person name="Alvarado L."/>
            <person name="Berlin A."/>
            <person name="Chapman S.B."/>
            <person name="Chen Z."/>
            <person name="Freedman E."/>
            <person name="Gellesch M."/>
            <person name="Goldberg J."/>
            <person name="Griggs A."/>
            <person name="Gujja S."/>
            <person name="Heilman E."/>
            <person name="Heiman D."/>
            <person name="Howarth C."/>
            <person name="Mehta T."/>
            <person name="Neiman D."/>
            <person name="Pearson M."/>
            <person name="Roberts A."/>
            <person name="Saif S."/>
            <person name="Shea T."/>
            <person name="Shenoy N."/>
            <person name="Sisk P."/>
            <person name="Stolte C."/>
            <person name="Sykes S."/>
            <person name="White J."/>
            <person name="Yandava C."/>
            <person name="Burger G."/>
            <person name="Gray M.W."/>
            <person name="Holland P.W.H."/>
            <person name="King N."/>
            <person name="Lang F.B.F."/>
            <person name="Roger A.J."/>
            <person name="Ruiz-Trillo I."/>
            <person name="Haas B."/>
            <person name="Nusbaum C."/>
            <person name="Birren B."/>
        </authorList>
    </citation>
    <scope>NUCLEOTIDE SEQUENCE [LARGE SCALE GENOMIC DNA]</scope>
    <source>
        <strain evidence="2 3">JP610</strain>
    </source>
</reference>
<feature type="compositionally biased region" description="Basic and acidic residues" evidence="1">
    <location>
        <begin position="121"/>
        <end position="137"/>
    </location>
</feature>
<proteinExistence type="predicted"/>
<gene>
    <name evidence="2" type="ORF">SARC_03554</name>
</gene>
<evidence type="ECO:0000313" key="3">
    <source>
        <dbReference type="Proteomes" id="UP000054560"/>
    </source>
</evidence>
<dbReference type="RefSeq" id="XP_014158124.1">
    <property type="nucleotide sequence ID" value="XM_014302649.1"/>
</dbReference>
<dbReference type="AlphaFoldDB" id="A0A0L0G5A5"/>
<feature type="compositionally biased region" description="Acidic residues" evidence="1">
    <location>
        <begin position="90"/>
        <end position="102"/>
    </location>
</feature>
<dbReference type="Proteomes" id="UP000054560">
    <property type="component" value="Unassembled WGS sequence"/>
</dbReference>
<evidence type="ECO:0000313" key="2">
    <source>
        <dbReference type="EMBL" id="KNC84222.1"/>
    </source>
</evidence>
<evidence type="ECO:0000256" key="1">
    <source>
        <dbReference type="SAM" id="MobiDB-lite"/>
    </source>
</evidence>
<feature type="compositionally biased region" description="Polar residues" evidence="1">
    <location>
        <begin position="144"/>
        <end position="154"/>
    </location>
</feature>
<accession>A0A0L0G5A5</accession>
<dbReference type="GeneID" id="25904058"/>
<feature type="compositionally biased region" description="Low complexity" evidence="1">
    <location>
        <begin position="264"/>
        <end position="278"/>
    </location>
</feature>
<keyword evidence="3" id="KW-1185">Reference proteome</keyword>